<dbReference type="GO" id="GO:0005886">
    <property type="term" value="C:plasma membrane"/>
    <property type="evidence" value="ECO:0007669"/>
    <property type="project" value="UniProtKB-SubCell"/>
</dbReference>
<feature type="transmembrane region" description="Helical" evidence="8">
    <location>
        <begin position="433"/>
        <end position="453"/>
    </location>
</feature>
<dbReference type="Proteomes" id="UP001359886">
    <property type="component" value="Unassembled WGS sequence"/>
</dbReference>
<evidence type="ECO:0000256" key="3">
    <source>
        <dbReference type="ARBA" id="ARBA00022448"/>
    </source>
</evidence>
<comment type="caution">
    <text evidence="9">The sequence shown here is derived from an EMBL/GenBank/DDBJ whole genome shotgun (WGS) entry which is preliminary data.</text>
</comment>
<evidence type="ECO:0000313" key="9">
    <source>
        <dbReference type="EMBL" id="MEJ8566523.1"/>
    </source>
</evidence>
<keyword evidence="10" id="KW-1185">Reference proteome</keyword>
<dbReference type="InterPro" id="IPR027463">
    <property type="entry name" value="AcrB_DN_DC_subdom"/>
</dbReference>
<evidence type="ECO:0000256" key="6">
    <source>
        <dbReference type="ARBA" id="ARBA00022989"/>
    </source>
</evidence>
<dbReference type="SUPFAM" id="SSF82714">
    <property type="entry name" value="Multidrug efflux transporter AcrB TolC docking domain, DN and DC subdomains"/>
    <property type="match status" value="2"/>
</dbReference>
<accession>A0AAW9REL2</accession>
<dbReference type="GO" id="GO:0042910">
    <property type="term" value="F:xenobiotic transmembrane transporter activity"/>
    <property type="evidence" value="ECO:0007669"/>
    <property type="project" value="TreeGrafter"/>
</dbReference>
<feature type="transmembrane region" description="Helical" evidence="8">
    <location>
        <begin position="888"/>
        <end position="907"/>
    </location>
</feature>
<feature type="transmembrane region" description="Helical" evidence="8">
    <location>
        <begin position="919"/>
        <end position="939"/>
    </location>
</feature>
<dbReference type="NCBIfam" id="TIGR00914">
    <property type="entry name" value="2A0601"/>
    <property type="match status" value="1"/>
</dbReference>
<keyword evidence="5 8" id="KW-0812">Transmembrane</keyword>
<dbReference type="Gene3D" id="1.20.1640.10">
    <property type="entry name" value="Multidrug efflux transporter AcrB transmembrane domain"/>
    <property type="match status" value="2"/>
</dbReference>
<evidence type="ECO:0000256" key="8">
    <source>
        <dbReference type="SAM" id="Phobius"/>
    </source>
</evidence>
<dbReference type="PRINTS" id="PR00702">
    <property type="entry name" value="ACRIFLAVINRP"/>
</dbReference>
<evidence type="ECO:0000313" key="10">
    <source>
        <dbReference type="Proteomes" id="UP001359886"/>
    </source>
</evidence>
<protein>
    <submittedName>
        <fullName evidence="9">CusA/CzcA family heavy metal efflux RND transporter</fullName>
    </submittedName>
</protein>
<comment type="similarity">
    <text evidence="2">Belongs to the resistance-nodulation-cell division (RND) (TC 2.A.6) family.</text>
</comment>
<proteinExistence type="inferred from homology"/>
<feature type="transmembrane region" description="Helical" evidence="8">
    <location>
        <begin position="528"/>
        <end position="546"/>
    </location>
</feature>
<feature type="transmembrane region" description="Helical" evidence="8">
    <location>
        <begin position="991"/>
        <end position="1014"/>
    </location>
</feature>
<feature type="transmembrane region" description="Helical" evidence="8">
    <location>
        <begin position="960"/>
        <end position="979"/>
    </location>
</feature>
<evidence type="ECO:0000256" key="4">
    <source>
        <dbReference type="ARBA" id="ARBA00022475"/>
    </source>
</evidence>
<keyword evidence="7 8" id="KW-0472">Membrane</keyword>
<dbReference type="PANTHER" id="PTHR32063:SF68">
    <property type="entry name" value="PROBALE CATION EFFLUX SYSTEM PROTEIN"/>
    <property type="match status" value="1"/>
</dbReference>
<dbReference type="Gene3D" id="3.30.70.1440">
    <property type="entry name" value="Multidrug efflux transporter AcrB pore domain"/>
    <property type="match status" value="1"/>
</dbReference>
<reference evidence="9 10" key="1">
    <citation type="submission" date="2024-02" db="EMBL/GenBank/DDBJ databases">
        <title>A novel Wenzhouxiangellaceae bacterium, isolated from coastal sediments.</title>
        <authorList>
            <person name="Du Z.-J."/>
            <person name="Ye Y.-Q."/>
            <person name="Zhang X.-Y."/>
        </authorList>
    </citation>
    <scope>NUCLEOTIDE SEQUENCE [LARGE SCALE GENOMIC DNA]</scope>
    <source>
        <strain evidence="9 10">CH-27</strain>
    </source>
</reference>
<dbReference type="Gene3D" id="3.30.70.1430">
    <property type="entry name" value="Multidrug efflux transporter AcrB pore domain"/>
    <property type="match status" value="2"/>
</dbReference>
<feature type="transmembrane region" description="Helical" evidence="8">
    <location>
        <begin position="473"/>
        <end position="496"/>
    </location>
</feature>
<keyword evidence="6 8" id="KW-1133">Transmembrane helix</keyword>
<evidence type="ECO:0000256" key="7">
    <source>
        <dbReference type="ARBA" id="ARBA00023136"/>
    </source>
</evidence>
<dbReference type="Pfam" id="PF00873">
    <property type="entry name" value="ACR_tran"/>
    <property type="match status" value="1"/>
</dbReference>
<gene>
    <name evidence="9" type="ORF">V3330_02690</name>
</gene>
<evidence type="ECO:0000256" key="2">
    <source>
        <dbReference type="ARBA" id="ARBA00010942"/>
    </source>
</evidence>
<feature type="transmembrane region" description="Helical" evidence="8">
    <location>
        <begin position="339"/>
        <end position="356"/>
    </location>
</feature>
<dbReference type="RefSeq" id="WP_354693840.1">
    <property type="nucleotide sequence ID" value="NZ_JAZHOG010000001.1"/>
</dbReference>
<comment type="subcellular location">
    <subcellularLocation>
        <location evidence="1">Cell membrane</location>
        <topology evidence="1">Multi-pass membrane protein</topology>
    </subcellularLocation>
</comment>
<dbReference type="InterPro" id="IPR001036">
    <property type="entry name" value="Acrflvin-R"/>
</dbReference>
<dbReference type="InterPro" id="IPR004763">
    <property type="entry name" value="CusA-like"/>
</dbReference>
<feature type="transmembrane region" description="Helical" evidence="8">
    <location>
        <begin position="363"/>
        <end position="382"/>
    </location>
</feature>
<dbReference type="GO" id="GO:0008324">
    <property type="term" value="F:monoatomic cation transmembrane transporter activity"/>
    <property type="evidence" value="ECO:0007669"/>
    <property type="project" value="InterPro"/>
</dbReference>
<sequence>MSLAALIRFSLTQRLLMLLLVAILLPAGWWAFRSIPIDAFPDISPTQVKIIMKAPGMTPEEVESRITRLIEVELLGVPRQTMLRSIAKYALTDITVDFEEGTDIYWARQQVAARLAAVRDSLPEGISGGLAPMSTPLSEMYMFTVDSEELSLSERRYLLDWVVRPALRTVPGVADVNALGGLVKTYRITPRADAMLALGVTTGEIRHALEANNRNDGAGRMTRGEESLMVRSQGAMDRIETIEDTPVAERDGKVITLGMVAGVSLGSLERYGAVTEDGTHEAVEGLVVSRRGANARDVIVGIESKLAEVRSGLPDHVSISVFYDRGHLVDRAVKTVSKALVEAVVLVLVLLGLFLGNLRSAMTVALILPLSALVTFIAMRLTGLSANLMSLGGLAIAIGLLVDAAVVVVENVVTKMATANRETLPRLHIIYRAVKDVAAPVTSGILIIILVFLPLLSLQGLEGKLFRPVAMTIVYALAGSLLLSLTVIPVLCSFLIRSADHTEPWLPRRLSALYGPALNFALASERRVIIPAALLLAAAVIAFPFIGKTFMPTMDEGDIIVQLEKLPSINLETSIRLDQAVQSALLEEVPEIQRIVARTGSDELGMDPMGLNETDMFLQLKPLEEWRMDEKGQLEDAIRDVLDRFKGINYGFTQPIEMRVSEMLTGSRGDLAVKIFGQDIGTLNGLAREVAQTLQGVEGSTDVLTGVNEGMQYIVLKPRREIIGRYGLDLGQITDHVKALVEGLPAGVVIEGSARVPIVLRYAQLDDDPQDRFARELVNLPDGSHVPLPTLVDIERVEGPVAVKREQGRRFVVVMANVQGRDLVGFVEDAQARIADSVSMPSGYHMEWGGEFQNQQRAAQRLMLVVPAAMILIFLLLFSTFRSVTQAVLVLANVPLALIGGVLALAVSGEYMSVPASVGFIALMGIAVLNGVVMVTYFNQLHARGLPVDEVVRRGSERRLRPVLMTASIAALGLVPLLFVSGPGSEIQRPLAIVVIGGLISSTALTLFILPVLYRRFGVSRGE</sequence>
<feature type="transmembrane region" description="Helical" evidence="8">
    <location>
        <begin position="862"/>
        <end position="881"/>
    </location>
</feature>
<organism evidence="9 10">
    <name type="scientific">Elongatibacter sediminis</name>
    <dbReference type="NCBI Taxonomy" id="3119006"/>
    <lineage>
        <taxon>Bacteria</taxon>
        <taxon>Pseudomonadati</taxon>
        <taxon>Pseudomonadota</taxon>
        <taxon>Gammaproteobacteria</taxon>
        <taxon>Chromatiales</taxon>
        <taxon>Wenzhouxiangellaceae</taxon>
        <taxon>Elongatibacter</taxon>
    </lineage>
</organism>
<dbReference type="SUPFAM" id="SSF82693">
    <property type="entry name" value="Multidrug efflux transporter AcrB pore domain, PN1, PN2, PC1 and PC2 subdomains"/>
    <property type="match status" value="2"/>
</dbReference>
<evidence type="ECO:0000256" key="1">
    <source>
        <dbReference type="ARBA" id="ARBA00004651"/>
    </source>
</evidence>
<dbReference type="Gene3D" id="3.30.2090.10">
    <property type="entry name" value="Multidrug efflux transporter AcrB TolC docking domain, DN and DC subdomains"/>
    <property type="match status" value="2"/>
</dbReference>
<evidence type="ECO:0000256" key="5">
    <source>
        <dbReference type="ARBA" id="ARBA00022692"/>
    </source>
</evidence>
<dbReference type="PANTHER" id="PTHR32063">
    <property type="match status" value="1"/>
</dbReference>
<keyword evidence="3" id="KW-0813">Transport</keyword>
<name>A0AAW9REL2_9GAMM</name>
<keyword evidence="4" id="KW-1003">Cell membrane</keyword>
<feature type="transmembrane region" description="Helical" evidence="8">
    <location>
        <begin position="388"/>
        <end position="413"/>
    </location>
</feature>
<dbReference type="EMBL" id="JAZHOG010000001">
    <property type="protein sequence ID" value="MEJ8566523.1"/>
    <property type="molecule type" value="Genomic_DNA"/>
</dbReference>
<dbReference type="AlphaFoldDB" id="A0AAW9REL2"/>
<dbReference type="Gene3D" id="3.30.70.1320">
    <property type="entry name" value="Multidrug efflux transporter AcrB pore domain like"/>
    <property type="match status" value="1"/>
</dbReference>
<dbReference type="SUPFAM" id="SSF82866">
    <property type="entry name" value="Multidrug efflux transporter AcrB transmembrane domain"/>
    <property type="match status" value="2"/>
</dbReference>